<organism evidence="11">
    <name type="scientific">Kuenenia stuttgartiensis</name>
    <dbReference type="NCBI Taxonomy" id="174633"/>
    <lineage>
        <taxon>Bacteria</taxon>
        <taxon>Pseudomonadati</taxon>
        <taxon>Planctomycetota</taxon>
        <taxon>Candidatus Brocadiia</taxon>
        <taxon>Candidatus Brocadiales</taxon>
        <taxon>Candidatus Brocadiaceae</taxon>
        <taxon>Candidatus Kuenenia</taxon>
    </lineage>
</organism>
<dbReference type="EMBL" id="CP049055">
    <property type="protein sequence ID" value="QII12051.1"/>
    <property type="molecule type" value="Genomic_DNA"/>
</dbReference>
<reference evidence="12 15" key="5">
    <citation type="submission" date="2020-02" db="EMBL/GenBank/DDBJ databases">
        <title>Newly sequenced genome of strain CSTR1 showed variability in Candidatus Kuenenia stuttgartiensis genomes.</title>
        <authorList>
            <person name="Ding C."/>
            <person name="Adrian L."/>
        </authorList>
    </citation>
    <scope>NUCLEOTIDE SEQUENCE [LARGE SCALE GENOMIC DNA]</scope>
    <source>
        <strain evidence="12 15">CSTR1</strain>
    </source>
</reference>
<evidence type="ECO:0000313" key="12">
    <source>
        <dbReference type="EMBL" id="QII12051.1"/>
    </source>
</evidence>
<evidence type="ECO:0000313" key="14">
    <source>
        <dbReference type="Proteomes" id="UP000221734"/>
    </source>
</evidence>
<keyword evidence="12" id="KW-0012">Acyltransferase</keyword>
<evidence type="ECO:0000256" key="5">
    <source>
        <dbReference type="ARBA" id="ARBA00022989"/>
    </source>
</evidence>
<comment type="subunit">
    <text evidence="10">Probably interacts with PlsX.</text>
</comment>
<keyword evidence="8 10" id="KW-0594">Phospholipid biosynthesis</keyword>
<reference evidence="13" key="3">
    <citation type="submission" date="2017-10" db="EMBL/GenBank/DDBJ databases">
        <authorList>
            <person name="Banno H."/>
            <person name="Chua N.-H."/>
        </authorList>
    </citation>
    <scope>NUCLEOTIDE SEQUENCE [LARGE SCALE GENOMIC DNA]</scope>
    <source>
        <strain evidence="13">Kuenenia_mbr1_ru-nijmegen</strain>
    </source>
</reference>
<dbReference type="OrthoDB" id="9777124at2"/>
<keyword evidence="6 10" id="KW-0443">Lipid metabolism</keyword>
<evidence type="ECO:0000313" key="15">
    <source>
        <dbReference type="Proteomes" id="UP000501926"/>
    </source>
</evidence>
<dbReference type="GO" id="GO:0008654">
    <property type="term" value="P:phospholipid biosynthetic process"/>
    <property type="evidence" value="ECO:0007669"/>
    <property type="project" value="UniProtKB-UniRule"/>
</dbReference>
<keyword evidence="1 10" id="KW-1003">Cell membrane</keyword>
<comment type="function">
    <text evidence="10">Catalyzes the transfer of an acyl group from acyl-phosphate (acyl-PO(4)) to glycerol-3-phosphate (G3P) to form lysophosphatidic acid (LPA). This enzyme utilizes acyl-phosphate as fatty acyl donor, but not acyl-CoA or acyl-ACP.</text>
</comment>
<evidence type="ECO:0000256" key="8">
    <source>
        <dbReference type="ARBA" id="ARBA00023209"/>
    </source>
</evidence>
<dbReference type="EC" id="2.3.1.275" evidence="10"/>
<evidence type="ECO:0000313" key="13">
    <source>
        <dbReference type="EMBL" id="SOH06404.1"/>
    </source>
</evidence>
<dbReference type="HAMAP" id="MF_01043">
    <property type="entry name" value="PlsY"/>
    <property type="match status" value="1"/>
</dbReference>
<gene>
    <name evidence="10 12" type="primary">plsY</name>
    <name evidence="12" type="ORF">KsCSTR_26720</name>
    <name evidence="13" type="ORF">KSMBR1_3932</name>
    <name evidence="11" type="ORF">kuste2722</name>
</gene>
<comment type="subcellular location">
    <subcellularLocation>
        <location evidence="10">Cell membrane</location>
        <topology evidence="10">Multi-pass membrane protein</topology>
    </subcellularLocation>
</comment>
<keyword evidence="14" id="KW-1185">Reference proteome</keyword>
<dbReference type="Proteomes" id="UP000501926">
    <property type="component" value="Chromosome"/>
</dbReference>
<evidence type="ECO:0000256" key="10">
    <source>
        <dbReference type="HAMAP-Rule" id="MF_01043"/>
    </source>
</evidence>
<keyword evidence="9 10" id="KW-1208">Phospholipid metabolism</keyword>
<keyword evidence="7 10" id="KW-0472">Membrane</keyword>
<comment type="pathway">
    <text evidence="10">Lipid metabolism; phospholipid metabolism.</text>
</comment>
<dbReference type="EMBL" id="CT573071">
    <property type="protein sequence ID" value="CAJ73472.1"/>
    <property type="molecule type" value="Genomic_DNA"/>
</dbReference>
<evidence type="ECO:0000256" key="1">
    <source>
        <dbReference type="ARBA" id="ARBA00022475"/>
    </source>
</evidence>
<evidence type="ECO:0000256" key="2">
    <source>
        <dbReference type="ARBA" id="ARBA00022516"/>
    </source>
</evidence>
<keyword evidence="5 10" id="KW-1133">Transmembrane helix</keyword>
<dbReference type="SMART" id="SM01207">
    <property type="entry name" value="G3P_acyltransf"/>
    <property type="match status" value="1"/>
</dbReference>
<dbReference type="KEGG" id="kst:KSMBR1_3932"/>
<dbReference type="InterPro" id="IPR003811">
    <property type="entry name" value="G3P_acylTferase_PlsY"/>
</dbReference>
<feature type="transmembrane region" description="Helical" evidence="10">
    <location>
        <begin position="117"/>
        <end position="135"/>
    </location>
</feature>
<dbReference type="EMBL" id="LT934425">
    <property type="protein sequence ID" value="SOH06404.1"/>
    <property type="molecule type" value="Genomic_DNA"/>
</dbReference>
<evidence type="ECO:0000256" key="9">
    <source>
        <dbReference type="ARBA" id="ARBA00023264"/>
    </source>
</evidence>
<dbReference type="UniPathway" id="UPA00085"/>
<feature type="transmembrane region" description="Helical" evidence="10">
    <location>
        <begin position="166"/>
        <end position="185"/>
    </location>
</feature>
<evidence type="ECO:0000256" key="4">
    <source>
        <dbReference type="ARBA" id="ARBA00022692"/>
    </source>
</evidence>
<evidence type="ECO:0000256" key="3">
    <source>
        <dbReference type="ARBA" id="ARBA00022679"/>
    </source>
</evidence>
<sequence length="208" mass="22651">MFMINIISPVISYFIGSIPFGFIIARVAKGIDIREAGSGNPGATNVWRVMGKKYGILVFILDMMKGFLPVLIFDYVTSGQSRSLYAILCGTGVILGHTFPVFLGFKGGKAAATGCGVFLWLAPLPLFISVAAWLLTTFISRYVSLGSMVSTVVLVISIILLNNEPFGSGLSLTLFSIFISLFLIFRHKSNIKRIINGTENKIGRKTKN</sequence>
<reference evidence="11" key="2">
    <citation type="submission" date="2006-01" db="EMBL/GenBank/DDBJ databases">
        <authorList>
            <person name="Genoscope"/>
        </authorList>
    </citation>
    <scope>NUCLEOTIDE SEQUENCE</scope>
</reference>
<keyword evidence="2 10" id="KW-0444">Lipid biosynthesis</keyword>
<proteinExistence type="inferred from homology"/>
<dbReference type="AlphaFoldDB" id="Q1Q7B0"/>
<evidence type="ECO:0000256" key="7">
    <source>
        <dbReference type="ARBA" id="ARBA00023136"/>
    </source>
</evidence>
<name>Q1Q7B0_KUEST</name>
<dbReference type="GO" id="GO:0043772">
    <property type="term" value="F:acyl-phosphate glycerol-3-phosphate acyltransferase activity"/>
    <property type="evidence" value="ECO:0007669"/>
    <property type="project" value="UniProtKB-UniRule"/>
</dbReference>
<feature type="transmembrane region" description="Helical" evidence="10">
    <location>
        <begin position="142"/>
        <end position="160"/>
    </location>
</feature>
<dbReference type="GO" id="GO:0005886">
    <property type="term" value="C:plasma membrane"/>
    <property type="evidence" value="ECO:0007669"/>
    <property type="project" value="UniProtKB-SubCell"/>
</dbReference>
<keyword evidence="4 10" id="KW-0812">Transmembrane</keyword>
<dbReference type="Proteomes" id="UP000221734">
    <property type="component" value="Chromosome Kuenenia_stuttgartiensis_MBR1"/>
</dbReference>
<evidence type="ECO:0000256" key="6">
    <source>
        <dbReference type="ARBA" id="ARBA00023098"/>
    </source>
</evidence>
<dbReference type="Pfam" id="PF02660">
    <property type="entry name" value="G3P_acyltransf"/>
    <property type="match status" value="1"/>
</dbReference>
<feature type="transmembrane region" description="Helical" evidence="10">
    <location>
        <begin position="54"/>
        <end position="73"/>
    </location>
</feature>
<comment type="catalytic activity">
    <reaction evidence="10">
        <text>an acyl phosphate + sn-glycerol 3-phosphate = a 1-acyl-sn-glycero-3-phosphate + phosphate</text>
        <dbReference type="Rhea" id="RHEA:34075"/>
        <dbReference type="ChEBI" id="CHEBI:43474"/>
        <dbReference type="ChEBI" id="CHEBI:57597"/>
        <dbReference type="ChEBI" id="CHEBI:57970"/>
        <dbReference type="ChEBI" id="CHEBI:59918"/>
        <dbReference type="EC" id="2.3.1.275"/>
    </reaction>
</comment>
<dbReference type="NCBIfam" id="TIGR00023">
    <property type="entry name" value="glycerol-3-phosphate 1-O-acyltransferase PlsY"/>
    <property type="match status" value="1"/>
</dbReference>
<reference evidence="11" key="1">
    <citation type="journal article" date="2006" name="Nature">
        <title>Deciphering the evolution and metabolism of an anammox bacterium from a community genome.</title>
        <authorList>
            <person name="Strous M."/>
            <person name="Pelletier E."/>
            <person name="Mangenot S."/>
            <person name="Rattei T."/>
            <person name="Lehner A."/>
            <person name="Taylor M.W."/>
            <person name="Horn M."/>
            <person name="Daims H."/>
            <person name="Bartol-Mavel D."/>
            <person name="Wincker P."/>
            <person name="Barbe V."/>
            <person name="Fonknechten N."/>
            <person name="Vallenet D."/>
            <person name="Segurens B."/>
            <person name="Schenowitz-Truong C."/>
            <person name="Medigue C."/>
            <person name="Collingro A."/>
            <person name="Snel B."/>
            <person name="Dutilh B.E."/>
            <person name="OpDenCamp H.J.M."/>
            <person name="vanDerDrift C."/>
            <person name="Cirpus I."/>
            <person name="vanDePas-Schoonen K.T."/>
            <person name="Harhangi H.R."/>
            <person name="vanNiftrik L."/>
            <person name="Schmid M."/>
            <person name="Keltjens J."/>
            <person name="vanDeVossenberg J."/>
            <person name="Kartal B."/>
            <person name="Meier H."/>
            <person name="Frishman D."/>
            <person name="Huynen M.A."/>
            <person name="Mewes H."/>
            <person name="Weissenbach J."/>
            <person name="Jetten M.S.M."/>
            <person name="Wagner M."/>
            <person name="LePaslier D."/>
        </authorList>
    </citation>
    <scope>NUCLEOTIDE SEQUENCE</scope>
</reference>
<reference evidence="14" key="4">
    <citation type="submission" date="2017-10" db="EMBL/GenBank/DDBJ databases">
        <authorList>
            <person name="Frank J."/>
        </authorList>
    </citation>
    <scope>NUCLEOTIDE SEQUENCE [LARGE SCALE GENOMIC DNA]</scope>
</reference>
<dbReference type="PANTHER" id="PTHR30309:SF0">
    <property type="entry name" value="GLYCEROL-3-PHOSPHATE ACYLTRANSFERASE-RELATED"/>
    <property type="match status" value="1"/>
</dbReference>
<comment type="similarity">
    <text evidence="10">Belongs to the PlsY family.</text>
</comment>
<protein>
    <recommendedName>
        <fullName evidence="10">Glycerol-3-phosphate acyltransferase</fullName>
    </recommendedName>
    <alternativeName>
        <fullName evidence="10">Acyl-PO4 G3P acyltransferase</fullName>
    </alternativeName>
    <alternativeName>
        <fullName evidence="10">Acyl-phosphate--glycerol-3-phosphate acyltransferase</fullName>
    </alternativeName>
    <alternativeName>
        <fullName evidence="10">G3P acyltransferase</fullName>
        <shortName evidence="10">GPAT</shortName>
        <ecNumber evidence="10">2.3.1.275</ecNumber>
    </alternativeName>
    <alternativeName>
        <fullName evidence="10">Lysophosphatidic acid synthase</fullName>
        <shortName evidence="10">LPA synthase</shortName>
    </alternativeName>
</protein>
<dbReference type="PANTHER" id="PTHR30309">
    <property type="entry name" value="INNER MEMBRANE PROTEIN YGIH"/>
    <property type="match status" value="1"/>
</dbReference>
<evidence type="ECO:0000313" key="11">
    <source>
        <dbReference type="EMBL" id="CAJ73472.1"/>
    </source>
</evidence>
<keyword evidence="3 10" id="KW-0808">Transferase</keyword>
<accession>Q1Q7B0</accession>
<feature type="transmembrane region" description="Helical" evidence="10">
    <location>
        <begin position="85"/>
        <end position="105"/>
    </location>
</feature>